<dbReference type="InterPro" id="IPR002110">
    <property type="entry name" value="Ankyrin_rpt"/>
</dbReference>
<dbReference type="Proteomes" id="UP001159427">
    <property type="component" value="Unassembled WGS sequence"/>
</dbReference>
<protein>
    <recommendedName>
        <fullName evidence="4">Ankyrin repeat domain-containing protein 40</fullName>
    </recommendedName>
</protein>
<dbReference type="PROSITE" id="PS50088">
    <property type="entry name" value="ANK_REPEAT"/>
    <property type="match status" value="1"/>
</dbReference>
<dbReference type="SMART" id="SM00248">
    <property type="entry name" value="ANK"/>
    <property type="match status" value="2"/>
</dbReference>
<name>A0ABN8PPW8_9CNID</name>
<dbReference type="SUPFAM" id="SSF48403">
    <property type="entry name" value="Ankyrin repeat"/>
    <property type="match status" value="1"/>
</dbReference>
<keyword evidence="3" id="KW-1185">Reference proteome</keyword>
<dbReference type="PANTHER" id="PTHR24192:SF3">
    <property type="entry name" value="ANKYRIN REPEAT DOMAIN 40"/>
    <property type="match status" value="1"/>
</dbReference>
<keyword evidence="1" id="KW-0040">ANK repeat</keyword>
<proteinExistence type="predicted"/>
<evidence type="ECO:0008006" key="4">
    <source>
        <dbReference type="Google" id="ProtNLM"/>
    </source>
</evidence>
<feature type="repeat" description="ANK" evidence="1">
    <location>
        <begin position="41"/>
        <end position="73"/>
    </location>
</feature>
<sequence>MADHKKELEERLREVCCIGDEKNVQLLVERGVNINAPNAVNGWTPLHWAAKRGHANIVKYLIKEGVDTSVLTKKGETAAQLASDETIRNMLGADQNVAVNSSNEALPIVPNYLRNPDFFYTQKTSNNELTMAEKREHTEKADLPVVNPEGSITRMYERYGTKNHSHDSTTLATQKDDEFVLRLRIADAEETDFIEVDFDRSNMTFQNFQAVCCAELGIEAINHVQKIRKLPNTIVRNDKDVKRLLSFQELEVVLKKGETK</sequence>
<dbReference type="Pfam" id="PF12796">
    <property type="entry name" value="Ank_2"/>
    <property type="match status" value="1"/>
</dbReference>
<evidence type="ECO:0000256" key="1">
    <source>
        <dbReference type="PROSITE-ProRule" id="PRU00023"/>
    </source>
</evidence>
<accession>A0ABN8PPW8</accession>
<dbReference type="PROSITE" id="PS50297">
    <property type="entry name" value="ANK_REP_REGION"/>
    <property type="match status" value="1"/>
</dbReference>
<dbReference type="InterPro" id="IPR039195">
    <property type="entry name" value="ANKRD40"/>
</dbReference>
<dbReference type="EMBL" id="CALNXI010000950">
    <property type="protein sequence ID" value="CAH3148411.1"/>
    <property type="molecule type" value="Genomic_DNA"/>
</dbReference>
<organism evidence="2 3">
    <name type="scientific">Porites evermanni</name>
    <dbReference type="NCBI Taxonomy" id="104178"/>
    <lineage>
        <taxon>Eukaryota</taxon>
        <taxon>Metazoa</taxon>
        <taxon>Cnidaria</taxon>
        <taxon>Anthozoa</taxon>
        <taxon>Hexacorallia</taxon>
        <taxon>Scleractinia</taxon>
        <taxon>Fungiina</taxon>
        <taxon>Poritidae</taxon>
        <taxon>Porites</taxon>
    </lineage>
</organism>
<evidence type="ECO:0000313" key="3">
    <source>
        <dbReference type="Proteomes" id="UP001159427"/>
    </source>
</evidence>
<reference evidence="2 3" key="1">
    <citation type="submission" date="2022-05" db="EMBL/GenBank/DDBJ databases">
        <authorList>
            <consortium name="Genoscope - CEA"/>
            <person name="William W."/>
        </authorList>
    </citation>
    <scope>NUCLEOTIDE SEQUENCE [LARGE SCALE GENOMIC DNA]</scope>
</reference>
<dbReference type="InterPro" id="IPR036770">
    <property type="entry name" value="Ankyrin_rpt-contain_sf"/>
</dbReference>
<comment type="caution">
    <text evidence="2">The sequence shown here is derived from an EMBL/GenBank/DDBJ whole genome shotgun (WGS) entry which is preliminary data.</text>
</comment>
<gene>
    <name evidence="2" type="ORF">PEVE_00044585</name>
</gene>
<dbReference type="Gene3D" id="1.25.40.20">
    <property type="entry name" value="Ankyrin repeat-containing domain"/>
    <property type="match status" value="1"/>
</dbReference>
<evidence type="ECO:0000313" key="2">
    <source>
        <dbReference type="EMBL" id="CAH3148411.1"/>
    </source>
</evidence>
<dbReference type="PANTHER" id="PTHR24192">
    <property type="entry name" value="ANKYRIN REPEAT DOMAIN 40"/>
    <property type="match status" value="1"/>
</dbReference>